<gene>
    <name evidence="1" type="ORF">KO493_13440</name>
</gene>
<accession>A0ACC5UBJ3</accession>
<keyword evidence="2" id="KW-1185">Reference proteome</keyword>
<name>A0ACC5UBJ3_9FLAO</name>
<comment type="caution">
    <text evidence="1">The sequence shown here is derived from an EMBL/GenBank/DDBJ whole genome shotgun (WGS) entry which is preliminary data.</text>
</comment>
<dbReference type="EMBL" id="JAHKPD010000018">
    <property type="protein sequence ID" value="MBU2951703.1"/>
    <property type="molecule type" value="Genomic_DNA"/>
</dbReference>
<proteinExistence type="predicted"/>
<organism evidence="1 2">
    <name type="scientific">Pseudotamlana agarivorans</name>
    <dbReference type="NCBI Taxonomy" id="481183"/>
    <lineage>
        <taxon>Bacteria</taxon>
        <taxon>Pseudomonadati</taxon>
        <taxon>Bacteroidota</taxon>
        <taxon>Flavobacteriia</taxon>
        <taxon>Flavobacteriales</taxon>
        <taxon>Flavobacteriaceae</taxon>
        <taxon>Pseudotamlana</taxon>
    </lineage>
</organism>
<dbReference type="Proteomes" id="UP001647509">
    <property type="component" value="Unassembled WGS sequence"/>
</dbReference>
<protein>
    <submittedName>
        <fullName evidence="1">Lipocalin family protein</fullName>
    </submittedName>
</protein>
<evidence type="ECO:0000313" key="2">
    <source>
        <dbReference type="Proteomes" id="UP001647509"/>
    </source>
</evidence>
<reference evidence="1" key="1">
    <citation type="submission" date="2021-05" db="EMBL/GenBank/DDBJ databases">
        <title>Draft genomes of bacteria isolated from model marine particles.</title>
        <authorList>
            <person name="Datta M.S."/>
            <person name="Schwartzman J.A."/>
            <person name="Enke T.N."/>
            <person name="Saavedra J."/>
            <person name="Cermak N."/>
            <person name="Cordero O.X."/>
        </authorList>
    </citation>
    <scope>NUCLEOTIDE SEQUENCE</scope>
    <source>
        <strain evidence="1">I2M19</strain>
    </source>
</reference>
<sequence>MKKIIVLFSFLCLVLTSCSSNENDASDISDDLIGTWIGTDIVYEGRVETSFLGELIKTEFTGEGYDITTKLTFNESPKTIVSEGSYSVKIDYTVDGGVESTEVVEDIEFLENGEWELEGDEIIVENSSESYYVKIFLLTSNELVVGITEIEETEENGIEIRNIVKAIASFKR</sequence>
<evidence type="ECO:0000313" key="1">
    <source>
        <dbReference type="EMBL" id="MBU2951703.1"/>
    </source>
</evidence>